<dbReference type="EMBL" id="MU004232">
    <property type="protein sequence ID" value="KAF2671747.1"/>
    <property type="molecule type" value="Genomic_DNA"/>
</dbReference>
<gene>
    <name evidence="2" type="ORF">BT63DRAFT_179157</name>
</gene>
<keyword evidence="1" id="KW-0472">Membrane</keyword>
<dbReference type="AlphaFoldDB" id="A0A6A6UJV2"/>
<sequence length="80" mass="9468">MTQSAAHANYRRSNLTGLNNPVLASIYIIPGWTWRCYRRRPQLGNRQSLMYRFLSWYMQLSNFSCLHRVYSNPSKGQSDH</sequence>
<proteinExistence type="predicted"/>
<name>A0A6A6UJV2_9PEZI</name>
<feature type="transmembrane region" description="Helical" evidence="1">
    <location>
        <begin position="20"/>
        <end position="37"/>
    </location>
</feature>
<keyword evidence="3" id="KW-1185">Reference proteome</keyword>
<reference evidence="2" key="1">
    <citation type="journal article" date="2020" name="Stud. Mycol.">
        <title>101 Dothideomycetes genomes: a test case for predicting lifestyles and emergence of pathogens.</title>
        <authorList>
            <person name="Haridas S."/>
            <person name="Albert R."/>
            <person name="Binder M."/>
            <person name="Bloem J."/>
            <person name="Labutti K."/>
            <person name="Salamov A."/>
            <person name="Andreopoulos B."/>
            <person name="Baker S."/>
            <person name="Barry K."/>
            <person name="Bills G."/>
            <person name="Bluhm B."/>
            <person name="Cannon C."/>
            <person name="Castanera R."/>
            <person name="Culley D."/>
            <person name="Daum C."/>
            <person name="Ezra D."/>
            <person name="Gonzalez J."/>
            <person name="Henrissat B."/>
            <person name="Kuo A."/>
            <person name="Liang C."/>
            <person name="Lipzen A."/>
            <person name="Lutzoni F."/>
            <person name="Magnuson J."/>
            <person name="Mondo S."/>
            <person name="Nolan M."/>
            <person name="Ohm R."/>
            <person name="Pangilinan J."/>
            <person name="Park H.-J."/>
            <person name="Ramirez L."/>
            <person name="Alfaro M."/>
            <person name="Sun H."/>
            <person name="Tritt A."/>
            <person name="Yoshinaga Y."/>
            <person name="Zwiers L.-H."/>
            <person name="Turgeon B."/>
            <person name="Goodwin S."/>
            <person name="Spatafora J."/>
            <person name="Crous P."/>
            <person name="Grigoriev I."/>
        </authorList>
    </citation>
    <scope>NUCLEOTIDE SEQUENCE</scope>
    <source>
        <strain evidence="2">CBS 115976</strain>
    </source>
</reference>
<evidence type="ECO:0000313" key="3">
    <source>
        <dbReference type="Proteomes" id="UP000799302"/>
    </source>
</evidence>
<keyword evidence="1" id="KW-1133">Transmembrane helix</keyword>
<organism evidence="2 3">
    <name type="scientific">Microthyrium microscopicum</name>
    <dbReference type="NCBI Taxonomy" id="703497"/>
    <lineage>
        <taxon>Eukaryota</taxon>
        <taxon>Fungi</taxon>
        <taxon>Dikarya</taxon>
        <taxon>Ascomycota</taxon>
        <taxon>Pezizomycotina</taxon>
        <taxon>Dothideomycetes</taxon>
        <taxon>Dothideomycetes incertae sedis</taxon>
        <taxon>Microthyriales</taxon>
        <taxon>Microthyriaceae</taxon>
        <taxon>Microthyrium</taxon>
    </lineage>
</organism>
<accession>A0A6A6UJV2</accession>
<evidence type="ECO:0000313" key="2">
    <source>
        <dbReference type="EMBL" id="KAF2671747.1"/>
    </source>
</evidence>
<keyword evidence="1" id="KW-0812">Transmembrane</keyword>
<protein>
    <submittedName>
        <fullName evidence="2">Uncharacterized protein</fullName>
    </submittedName>
</protein>
<dbReference type="Proteomes" id="UP000799302">
    <property type="component" value="Unassembled WGS sequence"/>
</dbReference>
<evidence type="ECO:0000256" key="1">
    <source>
        <dbReference type="SAM" id="Phobius"/>
    </source>
</evidence>